<keyword evidence="3" id="KW-1185">Reference proteome</keyword>
<feature type="region of interest" description="Disordered" evidence="1">
    <location>
        <begin position="136"/>
        <end position="177"/>
    </location>
</feature>
<protein>
    <submittedName>
        <fullName evidence="2">Uncharacterized protein</fullName>
    </submittedName>
</protein>
<name>H2XSS7_CIOIN</name>
<dbReference type="EMBL" id="EAAA01000797">
    <property type="status" value="NOT_ANNOTATED_CDS"/>
    <property type="molecule type" value="Genomic_DNA"/>
</dbReference>
<dbReference type="InParanoid" id="H2XSS7"/>
<dbReference type="AlphaFoldDB" id="H2XSS7"/>
<reference evidence="2" key="4">
    <citation type="submission" date="2025-09" db="UniProtKB">
        <authorList>
            <consortium name="Ensembl"/>
        </authorList>
    </citation>
    <scope>IDENTIFICATION</scope>
</reference>
<feature type="region of interest" description="Disordered" evidence="1">
    <location>
        <begin position="1"/>
        <end position="24"/>
    </location>
</feature>
<accession>H2XSS7</accession>
<evidence type="ECO:0000256" key="1">
    <source>
        <dbReference type="SAM" id="MobiDB-lite"/>
    </source>
</evidence>
<dbReference type="Ensembl" id="ENSCINT00000036943.1">
    <property type="protein sequence ID" value="ENSCINP00000032711.1"/>
    <property type="gene ID" value="ENSCING00000020125.1"/>
</dbReference>
<sequence>MQQQQLHYQGDMLPQYNMTTPMQTNQLPDNYFTHPPPPRQMPPPPSYPNSMQVKGMNQQQYQMPYQSQPSPLNLDDLTSPISTSMTSPSFGCHTSVTPPLVGIHGLASPVTPNAPSPMYTSLPSPMNPPMNTPQPLPITSPMHPAMTPPLTSPAPRKGSVSRRASRQKSNSIEATTSIDMQDLTDIGFNQQFDVMNTEDMN</sequence>
<reference evidence="3" key="1">
    <citation type="journal article" date="2002" name="Science">
        <title>The draft genome of Ciona intestinalis: insights into chordate and vertebrate origins.</title>
        <authorList>
            <person name="Dehal P."/>
            <person name="Satou Y."/>
            <person name="Campbell R.K."/>
            <person name="Chapman J."/>
            <person name="Degnan B."/>
            <person name="De Tomaso A."/>
            <person name="Davidson B."/>
            <person name="Di Gregorio A."/>
            <person name="Gelpke M."/>
            <person name="Goodstein D.M."/>
            <person name="Harafuji N."/>
            <person name="Hastings K.E."/>
            <person name="Ho I."/>
            <person name="Hotta K."/>
            <person name="Huang W."/>
            <person name="Kawashima T."/>
            <person name="Lemaire P."/>
            <person name="Martinez D."/>
            <person name="Meinertzhagen I.A."/>
            <person name="Necula S."/>
            <person name="Nonaka M."/>
            <person name="Putnam N."/>
            <person name="Rash S."/>
            <person name="Saiga H."/>
            <person name="Satake M."/>
            <person name="Terry A."/>
            <person name="Yamada L."/>
            <person name="Wang H.G."/>
            <person name="Awazu S."/>
            <person name="Azumi K."/>
            <person name="Boore J."/>
            <person name="Branno M."/>
            <person name="Chin-Bow S."/>
            <person name="DeSantis R."/>
            <person name="Doyle S."/>
            <person name="Francino P."/>
            <person name="Keys D.N."/>
            <person name="Haga S."/>
            <person name="Hayashi H."/>
            <person name="Hino K."/>
            <person name="Imai K.S."/>
            <person name="Inaba K."/>
            <person name="Kano S."/>
            <person name="Kobayashi K."/>
            <person name="Kobayashi M."/>
            <person name="Lee B.I."/>
            <person name="Makabe K.W."/>
            <person name="Manohar C."/>
            <person name="Matassi G."/>
            <person name="Medina M."/>
            <person name="Mochizuki Y."/>
            <person name="Mount S."/>
            <person name="Morishita T."/>
            <person name="Miura S."/>
            <person name="Nakayama A."/>
            <person name="Nishizaka S."/>
            <person name="Nomoto H."/>
            <person name="Ohta F."/>
            <person name="Oishi K."/>
            <person name="Rigoutsos I."/>
            <person name="Sano M."/>
            <person name="Sasaki A."/>
            <person name="Sasakura Y."/>
            <person name="Shoguchi E."/>
            <person name="Shin-i T."/>
            <person name="Spagnuolo A."/>
            <person name="Stainier D."/>
            <person name="Suzuki M.M."/>
            <person name="Tassy O."/>
            <person name="Takatori N."/>
            <person name="Tokuoka M."/>
            <person name="Yagi K."/>
            <person name="Yoshizaki F."/>
            <person name="Wada S."/>
            <person name="Zhang C."/>
            <person name="Hyatt P.D."/>
            <person name="Larimer F."/>
            <person name="Detter C."/>
            <person name="Doggett N."/>
            <person name="Glavina T."/>
            <person name="Hawkins T."/>
            <person name="Richardson P."/>
            <person name="Lucas S."/>
            <person name="Kohara Y."/>
            <person name="Levine M."/>
            <person name="Satoh N."/>
            <person name="Rokhsar D.S."/>
        </authorList>
    </citation>
    <scope>NUCLEOTIDE SEQUENCE [LARGE SCALE GENOMIC DNA]</scope>
</reference>
<dbReference type="HOGENOM" id="CLU_1363098_0_0_1"/>
<dbReference type="Proteomes" id="UP000008144">
    <property type="component" value="Chromosome 11"/>
</dbReference>
<reference evidence="2" key="3">
    <citation type="submission" date="2025-08" db="UniProtKB">
        <authorList>
            <consortium name="Ensembl"/>
        </authorList>
    </citation>
    <scope>IDENTIFICATION</scope>
</reference>
<proteinExistence type="predicted"/>
<evidence type="ECO:0000313" key="2">
    <source>
        <dbReference type="Ensembl" id="ENSCINP00000032711.1"/>
    </source>
</evidence>
<organism evidence="2 3">
    <name type="scientific">Ciona intestinalis</name>
    <name type="common">Transparent sea squirt</name>
    <name type="synonym">Ascidia intestinalis</name>
    <dbReference type="NCBI Taxonomy" id="7719"/>
    <lineage>
        <taxon>Eukaryota</taxon>
        <taxon>Metazoa</taxon>
        <taxon>Chordata</taxon>
        <taxon>Tunicata</taxon>
        <taxon>Ascidiacea</taxon>
        <taxon>Phlebobranchia</taxon>
        <taxon>Cionidae</taxon>
        <taxon>Ciona</taxon>
    </lineage>
</organism>
<reference evidence="2" key="2">
    <citation type="journal article" date="2008" name="Genome Biol.">
        <title>Improved genome assembly and evidence-based global gene model set for the chordate Ciona intestinalis: new insight into intron and operon populations.</title>
        <authorList>
            <person name="Satou Y."/>
            <person name="Mineta K."/>
            <person name="Ogasawara M."/>
            <person name="Sasakura Y."/>
            <person name="Shoguchi E."/>
            <person name="Ueno K."/>
            <person name="Yamada L."/>
            <person name="Matsumoto J."/>
            <person name="Wasserscheid J."/>
            <person name="Dewar K."/>
            <person name="Wiley G.B."/>
            <person name="Macmil S.L."/>
            <person name="Roe B.A."/>
            <person name="Zeller R.W."/>
            <person name="Hastings K.E."/>
            <person name="Lemaire P."/>
            <person name="Lindquist E."/>
            <person name="Endo T."/>
            <person name="Hotta K."/>
            <person name="Inaba K."/>
        </authorList>
    </citation>
    <scope>NUCLEOTIDE SEQUENCE [LARGE SCALE GENOMIC DNA]</scope>
    <source>
        <strain evidence="2">wild type</strain>
    </source>
</reference>
<evidence type="ECO:0000313" key="3">
    <source>
        <dbReference type="Proteomes" id="UP000008144"/>
    </source>
</evidence>
<feature type="compositionally biased region" description="Polar residues" evidence="1">
    <location>
        <begin position="167"/>
        <end position="177"/>
    </location>
</feature>